<dbReference type="InterPro" id="IPR000276">
    <property type="entry name" value="GPCR_Rhodpsn"/>
</dbReference>
<dbReference type="PROSITE" id="PS50262">
    <property type="entry name" value="G_PROTEIN_RECEP_F1_2"/>
    <property type="match status" value="1"/>
</dbReference>
<evidence type="ECO:0000256" key="2">
    <source>
        <dbReference type="ARBA" id="ARBA00010663"/>
    </source>
</evidence>
<evidence type="ECO:0000256" key="3">
    <source>
        <dbReference type="ARBA" id="ARBA00022692"/>
    </source>
</evidence>
<feature type="transmembrane region" description="Helical" evidence="11">
    <location>
        <begin position="54"/>
        <end position="79"/>
    </location>
</feature>
<dbReference type="InterPro" id="IPR017452">
    <property type="entry name" value="GPCR_Rhodpsn_7TM"/>
</dbReference>
<name>A0AAN8PCV9_POLSC</name>
<evidence type="ECO:0000256" key="7">
    <source>
        <dbReference type="ARBA" id="ARBA00023170"/>
    </source>
</evidence>
<keyword evidence="7 9" id="KW-0675">Receptor</keyword>
<evidence type="ECO:0000256" key="4">
    <source>
        <dbReference type="ARBA" id="ARBA00022989"/>
    </source>
</evidence>
<evidence type="ECO:0000256" key="11">
    <source>
        <dbReference type="SAM" id="Phobius"/>
    </source>
</evidence>
<dbReference type="EMBL" id="JAWJWE010000041">
    <property type="protein sequence ID" value="KAK6618850.1"/>
    <property type="molecule type" value="Genomic_DNA"/>
</dbReference>
<feature type="transmembrane region" description="Helical" evidence="11">
    <location>
        <begin position="100"/>
        <end position="121"/>
    </location>
</feature>
<sequence>MAVRNLTARNLILTTNDTKNNTQTDVFFNFSLKVAYDIILKSRQSDVFFPEIEIVLIVIYVALMTSGVLSNVLVCFVVMRQCARKKVDLQKSRNLYIVNLAIADLALCCICTPFTLVTIIQKEWSFGSLLCKLVPVLQGTNISVSAGTITAIALDRFKTIVKSSSSNNLQNRKYSTIVITIILIWLLSFIFEFPLFFYTVTESVAFDDVLLYEKCIQRWPSRLVHSAFTVGLALIQFVIPVLVLTVIHLKISSYLRLHIKPLRKPKPEIQIHSPMDPVNADKISEIGSEKLGADDKDPSKKVLLCIRRRESVGSENSNKSCDSSQRLSDCSRKNSESSRKNSDSSRNSCDLSPRKRSDFFLSFRENSDFYSFSFSRFSYKSKSNKSQKRREIRRNRRTTFILSCIALVYAISWLPMTIFQIASTLLPEMNQNPKLVYILFAFCHILAMSSTITNPLLYGWLNTNFRREFTTIFARVSSCYTKVTGNEYDSTLNSRKKTKGHSHSAKHEIFA</sequence>
<dbReference type="Proteomes" id="UP001372834">
    <property type="component" value="Unassembled WGS sequence"/>
</dbReference>
<keyword evidence="5 9" id="KW-0297">G-protein coupled receptor</keyword>
<feature type="transmembrane region" description="Helical" evidence="11">
    <location>
        <begin position="399"/>
        <end position="423"/>
    </location>
</feature>
<feature type="transmembrane region" description="Helical" evidence="11">
    <location>
        <begin position="174"/>
        <end position="197"/>
    </location>
</feature>
<feature type="region of interest" description="Disordered" evidence="10">
    <location>
        <begin position="492"/>
        <end position="511"/>
    </location>
</feature>
<dbReference type="InterPro" id="IPR000611">
    <property type="entry name" value="NPY_rcpt"/>
</dbReference>
<reference evidence="13 14" key="1">
    <citation type="submission" date="2023-10" db="EMBL/GenBank/DDBJ databases">
        <title>Genomes of two closely related lineages of the louse Polyplax serrata with different host specificities.</title>
        <authorList>
            <person name="Martinu J."/>
            <person name="Tarabai H."/>
            <person name="Stefka J."/>
            <person name="Hypsa V."/>
        </authorList>
    </citation>
    <scope>NUCLEOTIDE SEQUENCE [LARGE SCALE GENOMIC DNA]</scope>
    <source>
        <strain evidence="13">HR10_N</strain>
    </source>
</reference>
<feature type="region of interest" description="Disordered" evidence="10">
    <location>
        <begin position="314"/>
        <end position="352"/>
    </location>
</feature>
<evidence type="ECO:0000256" key="6">
    <source>
        <dbReference type="ARBA" id="ARBA00023136"/>
    </source>
</evidence>
<evidence type="ECO:0000256" key="10">
    <source>
        <dbReference type="SAM" id="MobiDB-lite"/>
    </source>
</evidence>
<evidence type="ECO:0000256" key="5">
    <source>
        <dbReference type="ARBA" id="ARBA00023040"/>
    </source>
</evidence>
<dbReference type="SUPFAM" id="SSF81321">
    <property type="entry name" value="Family A G protein-coupled receptor-like"/>
    <property type="match status" value="1"/>
</dbReference>
<dbReference type="PANTHER" id="PTHR24235:SF12">
    <property type="entry name" value="G-PROTEIN COUPLED RECEPTORS FAMILY 1 PROFILE DOMAIN-CONTAINING PROTEIN"/>
    <property type="match status" value="1"/>
</dbReference>
<comment type="subcellular location">
    <subcellularLocation>
        <location evidence="1">Membrane</location>
        <topology evidence="1">Multi-pass membrane protein</topology>
    </subcellularLocation>
</comment>
<protein>
    <recommendedName>
        <fullName evidence="12">G-protein coupled receptors family 1 profile domain-containing protein</fullName>
    </recommendedName>
</protein>
<feature type="transmembrane region" description="Helical" evidence="11">
    <location>
        <begin position="227"/>
        <end position="249"/>
    </location>
</feature>
<feature type="compositionally biased region" description="Basic residues" evidence="10">
    <location>
        <begin position="494"/>
        <end position="504"/>
    </location>
</feature>
<feature type="domain" description="G-protein coupled receptors family 1 profile" evidence="12">
    <location>
        <begin position="70"/>
        <end position="458"/>
    </location>
</feature>
<evidence type="ECO:0000256" key="9">
    <source>
        <dbReference type="RuleBase" id="RU000688"/>
    </source>
</evidence>
<dbReference type="GO" id="GO:0004983">
    <property type="term" value="F:neuropeptide Y receptor activity"/>
    <property type="evidence" value="ECO:0007669"/>
    <property type="project" value="InterPro"/>
</dbReference>
<evidence type="ECO:0000313" key="13">
    <source>
        <dbReference type="EMBL" id="KAK6618850.1"/>
    </source>
</evidence>
<dbReference type="PANTHER" id="PTHR24235">
    <property type="entry name" value="NEUROPEPTIDE Y RECEPTOR"/>
    <property type="match status" value="1"/>
</dbReference>
<accession>A0AAN8PCV9</accession>
<proteinExistence type="inferred from homology"/>
<gene>
    <name evidence="13" type="ORF">RUM43_013241</name>
</gene>
<keyword evidence="4 11" id="KW-1133">Transmembrane helix</keyword>
<keyword evidence="8 9" id="KW-0807">Transducer</keyword>
<feature type="transmembrane region" description="Helical" evidence="11">
    <location>
        <begin position="435"/>
        <end position="457"/>
    </location>
</feature>
<evidence type="ECO:0000256" key="1">
    <source>
        <dbReference type="ARBA" id="ARBA00004141"/>
    </source>
</evidence>
<dbReference type="CDD" id="cd15203">
    <property type="entry name" value="7tmA_NPYR-like"/>
    <property type="match status" value="1"/>
</dbReference>
<evidence type="ECO:0000256" key="8">
    <source>
        <dbReference type="ARBA" id="ARBA00023224"/>
    </source>
</evidence>
<dbReference type="Gene3D" id="1.20.1070.10">
    <property type="entry name" value="Rhodopsin 7-helix transmembrane proteins"/>
    <property type="match status" value="2"/>
</dbReference>
<dbReference type="GO" id="GO:0016020">
    <property type="term" value="C:membrane"/>
    <property type="evidence" value="ECO:0007669"/>
    <property type="project" value="UniProtKB-SubCell"/>
</dbReference>
<feature type="transmembrane region" description="Helical" evidence="11">
    <location>
        <begin position="133"/>
        <end position="154"/>
    </location>
</feature>
<keyword evidence="6 11" id="KW-0472">Membrane</keyword>
<dbReference type="PRINTS" id="PR01012">
    <property type="entry name" value="NRPEPTIDEYR"/>
</dbReference>
<comment type="caution">
    <text evidence="13">The sequence shown here is derived from an EMBL/GenBank/DDBJ whole genome shotgun (WGS) entry which is preliminary data.</text>
</comment>
<dbReference type="Pfam" id="PF00001">
    <property type="entry name" value="7tm_1"/>
    <property type="match status" value="1"/>
</dbReference>
<comment type="similarity">
    <text evidence="2 9">Belongs to the G-protein coupled receptor 1 family.</text>
</comment>
<evidence type="ECO:0000259" key="12">
    <source>
        <dbReference type="PROSITE" id="PS50262"/>
    </source>
</evidence>
<dbReference type="PROSITE" id="PS00237">
    <property type="entry name" value="G_PROTEIN_RECEP_F1_1"/>
    <property type="match status" value="1"/>
</dbReference>
<organism evidence="13 14">
    <name type="scientific">Polyplax serrata</name>
    <name type="common">Common mouse louse</name>
    <dbReference type="NCBI Taxonomy" id="468196"/>
    <lineage>
        <taxon>Eukaryota</taxon>
        <taxon>Metazoa</taxon>
        <taxon>Ecdysozoa</taxon>
        <taxon>Arthropoda</taxon>
        <taxon>Hexapoda</taxon>
        <taxon>Insecta</taxon>
        <taxon>Pterygota</taxon>
        <taxon>Neoptera</taxon>
        <taxon>Paraneoptera</taxon>
        <taxon>Psocodea</taxon>
        <taxon>Troctomorpha</taxon>
        <taxon>Phthiraptera</taxon>
        <taxon>Anoplura</taxon>
        <taxon>Polyplacidae</taxon>
        <taxon>Polyplax</taxon>
    </lineage>
</organism>
<feature type="compositionally biased region" description="Polar residues" evidence="10">
    <location>
        <begin position="314"/>
        <end position="328"/>
    </location>
</feature>
<dbReference type="AlphaFoldDB" id="A0AAN8PCV9"/>
<evidence type="ECO:0000313" key="14">
    <source>
        <dbReference type="Proteomes" id="UP001372834"/>
    </source>
</evidence>
<keyword evidence="3 9" id="KW-0812">Transmembrane</keyword>
<feature type="compositionally biased region" description="Basic and acidic residues" evidence="10">
    <location>
        <begin position="329"/>
        <end position="343"/>
    </location>
</feature>
<dbReference type="PRINTS" id="PR00237">
    <property type="entry name" value="GPCRRHODOPSN"/>
</dbReference>